<dbReference type="AlphaFoldDB" id="A0A173LJH2"/>
<dbReference type="OrthoDB" id="4709966at2"/>
<sequence length="205" mass="22570">MNRVRQVSDHDDVRVRFVETAIALLGEEGPAAMQARRLSREVGASTIGLYHYFGGMPELLTAVKEEGFRRLGDRLAAIPRTDDPVADIKAMALAYRETAHSNRHLYDLMFGFSASGKDRPNPNTRKEYADGSDVALDSYGHLVDTAQRAMGAGQIRPQDAAHVAAQLWSVLHGFVTLELAGHFHHVNALDEVFLPMTTNLFDGLA</sequence>
<keyword evidence="1" id="KW-0805">Transcription regulation</keyword>
<dbReference type="InterPro" id="IPR050109">
    <property type="entry name" value="HTH-type_TetR-like_transc_reg"/>
</dbReference>
<dbReference type="Pfam" id="PF13305">
    <property type="entry name" value="TetR_C_33"/>
    <property type="match status" value="1"/>
</dbReference>
<dbReference type="EMBL" id="CP015961">
    <property type="protein sequence ID" value="ANI90872.1"/>
    <property type="molecule type" value="Genomic_DNA"/>
</dbReference>
<feature type="domain" description="HTH tetR-type" evidence="5">
    <location>
        <begin position="11"/>
        <end position="71"/>
    </location>
</feature>
<feature type="DNA-binding region" description="H-T-H motif" evidence="4">
    <location>
        <begin position="34"/>
        <end position="53"/>
    </location>
</feature>
<evidence type="ECO:0000256" key="3">
    <source>
        <dbReference type="ARBA" id="ARBA00023163"/>
    </source>
</evidence>
<dbReference type="PROSITE" id="PS50977">
    <property type="entry name" value="HTH_TETR_2"/>
    <property type="match status" value="1"/>
</dbReference>
<dbReference type="SUPFAM" id="SSF48498">
    <property type="entry name" value="Tetracyclin repressor-like, C-terminal domain"/>
    <property type="match status" value="1"/>
</dbReference>
<dbReference type="InterPro" id="IPR009057">
    <property type="entry name" value="Homeodomain-like_sf"/>
</dbReference>
<dbReference type="SUPFAM" id="SSF46689">
    <property type="entry name" value="Homeodomain-like"/>
    <property type="match status" value="1"/>
</dbReference>
<evidence type="ECO:0000313" key="7">
    <source>
        <dbReference type="Proteomes" id="UP000186104"/>
    </source>
</evidence>
<dbReference type="KEGG" id="dtm:BJL86_0061"/>
<dbReference type="PANTHER" id="PTHR30055:SF209">
    <property type="entry name" value="POSSIBLE TRANSCRIPTIONAL REGULATORY PROTEIN (PROBABLY TETR-FAMILY)"/>
    <property type="match status" value="1"/>
</dbReference>
<evidence type="ECO:0000313" key="6">
    <source>
        <dbReference type="EMBL" id="ANI90872.1"/>
    </source>
</evidence>
<dbReference type="PANTHER" id="PTHR30055">
    <property type="entry name" value="HTH-TYPE TRANSCRIPTIONAL REGULATOR RUTR"/>
    <property type="match status" value="1"/>
</dbReference>
<evidence type="ECO:0000256" key="1">
    <source>
        <dbReference type="ARBA" id="ARBA00023015"/>
    </source>
</evidence>
<dbReference type="InterPro" id="IPR036271">
    <property type="entry name" value="Tet_transcr_reg_TetR-rel_C_sf"/>
</dbReference>
<accession>A0A173LJH2</accession>
<evidence type="ECO:0000259" key="5">
    <source>
        <dbReference type="PROSITE" id="PS50977"/>
    </source>
</evidence>
<dbReference type="Gene3D" id="1.10.357.10">
    <property type="entry name" value="Tetracycline Repressor, domain 2"/>
    <property type="match status" value="1"/>
</dbReference>
<protein>
    <recommendedName>
        <fullName evidence="5">HTH tetR-type domain-containing protein</fullName>
    </recommendedName>
</protein>
<dbReference type="Pfam" id="PF00440">
    <property type="entry name" value="TetR_N"/>
    <property type="match status" value="1"/>
</dbReference>
<evidence type="ECO:0000256" key="4">
    <source>
        <dbReference type="PROSITE-ProRule" id="PRU00335"/>
    </source>
</evidence>
<proteinExistence type="predicted"/>
<dbReference type="InterPro" id="IPR001647">
    <property type="entry name" value="HTH_TetR"/>
</dbReference>
<keyword evidence="7" id="KW-1185">Reference proteome</keyword>
<dbReference type="Proteomes" id="UP000186104">
    <property type="component" value="Chromosome"/>
</dbReference>
<name>A0A173LJH2_9ACTN</name>
<dbReference type="InterPro" id="IPR025996">
    <property type="entry name" value="MT1864/Rv1816-like_C"/>
</dbReference>
<reference evidence="6 7" key="1">
    <citation type="submission" date="2016-06" db="EMBL/GenBank/DDBJ databases">
        <title>Complete genome sequence of a saline-alkali tolerant type strain Dietzia timorensis ID05-A0528T.</title>
        <authorList>
            <person name="Wu X."/>
        </authorList>
    </citation>
    <scope>NUCLEOTIDE SEQUENCE [LARGE SCALE GENOMIC DNA]</scope>
    <source>
        <strain evidence="6 7">ID05-A0528</strain>
    </source>
</reference>
<organism evidence="6 7">
    <name type="scientific">Dietzia timorensis</name>
    <dbReference type="NCBI Taxonomy" id="499555"/>
    <lineage>
        <taxon>Bacteria</taxon>
        <taxon>Bacillati</taxon>
        <taxon>Actinomycetota</taxon>
        <taxon>Actinomycetes</taxon>
        <taxon>Mycobacteriales</taxon>
        <taxon>Dietziaceae</taxon>
        <taxon>Dietzia</taxon>
    </lineage>
</organism>
<dbReference type="GO" id="GO:0000976">
    <property type="term" value="F:transcription cis-regulatory region binding"/>
    <property type="evidence" value="ECO:0007669"/>
    <property type="project" value="TreeGrafter"/>
</dbReference>
<keyword evidence="2 4" id="KW-0238">DNA-binding</keyword>
<gene>
    <name evidence="6" type="ORF">BJL86_0061</name>
</gene>
<dbReference type="STRING" id="499555.BJL86_0061"/>
<dbReference type="GO" id="GO:0003700">
    <property type="term" value="F:DNA-binding transcription factor activity"/>
    <property type="evidence" value="ECO:0007669"/>
    <property type="project" value="TreeGrafter"/>
</dbReference>
<keyword evidence="3" id="KW-0804">Transcription</keyword>
<evidence type="ECO:0000256" key="2">
    <source>
        <dbReference type="ARBA" id="ARBA00023125"/>
    </source>
</evidence>